<comment type="caution">
    <text evidence="7">The sequence shown here is derived from an EMBL/GenBank/DDBJ whole genome shotgun (WGS) entry which is preliminary data.</text>
</comment>
<evidence type="ECO:0000256" key="3">
    <source>
        <dbReference type="ARBA" id="ARBA00022964"/>
    </source>
</evidence>
<evidence type="ECO:0000313" key="8">
    <source>
        <dbReference type="Proteomes" id="UP000476030"/>
    </source>
</evidence>
<sequence>MVMLDVVADKLHFEPMTVRLGAVVSGVDLRETLDQDVINQLSDALVKYKVLFFRGQDITREQHLAFGRRFGELEIHPLTQHKEGFKTQDIAPEIMVVESTAKTPITADEWHSDVTWRKEPSLGSILRCIVSPKVGGDTLWADMEAAYDGLDQQTKEEIEGLTAMHDWKPFRQAMYAQPGTETLVKELKAKYPPSEHPIVRTHPVSGRKSIYVNNPFTTNIKGKSREESMELLTKLYRTASTPDYQVRFRWEPHSIAFWDNRSTQHYAVGDFFPEHRLLERVTVSGDRPF</sequence>
<dbReference type="RefSeq" id="WP_161314381.1">
    <property type="nucleotide sequence ID" value="NZ_WTUW01000001.1"/>
</dbReference>
<feature type="domain" description="TauD/TfdA-like" evidence="6">
    <location>
        <begin position="13"/>
        <end position="282"/>
    </location>
</feature>
<comment type="similarity">
    <text evidence="1">Belongs to the TfdA dioxygenase family.</text>
</comment>
<protein>
    <submittedName>
        <fullName evidence="7">Taurine dioxygenase</fullName>
    </submittedName>
</protein>
<dbReference type="AlphaFoldDB" id="A0A6L8W5V5"/>
<evidence type="ECO:0000313" key="7">
    <source>
        <dbReference type="EMBL" id="MZR29834.1"/>
    </source>
</evidence>
<keyword evidence="2" id="KW-0479">Metal-binding</keyword>
<dbReference type="GO" id="GO:0000908">
    <property type="term" value="F:taurine dioxygenase activity"/>
    <property type="evidence" value="ECO:0007669"/>
    <property type="project" value="TreeGrafter"/>
</dbReference>
<keyword evidence="4" id="KW-0560">Oxidoreductase</keyword>
<keyword evidence="5" id="KW-0408">Iron</keyword>
<evidence type="ECO:0000256" key="5">
    <source>
        <dbReference type="ARBA" id="ARBA00023004"/>
    </source>
</evidence>
<evidence type="ECO:0000256" key="1">
    <source>
        <dbReference type="ARBA" id="ARBA00005896"/>
    </source>
</evidence>
<evidence type="ECO:0000256" key="4">
    <source>
        <dbReference type="ARBA" id="ARBA00023002"/>
    </source>
</evidence>
<name>A0A6L8W5V5_9PROT</name>
<dbReference type="GO" id="GO:0005737">
    <property type="term" value="C:cytoplasm"/>
    <property type="evidence" value="ECO:0007669"/>
    <property type="project" value="TreeGrafter"/>
</dbReference>
<evidence type="ECO:0000259" key="6">
    <source>
        <dbReference type="Pfam" id="PF02668"/>
    </source>
</evidence>
<dbReference type="GO" id="GO:0006790">
    <property type="term" value="P:sulfur compound metabolic process"/>
    <property type="evidence" value="ECO:0007669"/>
    <property type="project" value="TreeGrafter"/>
</dbReference>
<organism evidence="7 8">
    <name type="scientific">Sneathiella litorea</name>
    <dbReference type="NCBI Taxonomy" id="2606216"/>
    <lineage>
        <taxon>Bacteria</taxon>
        <taxon>Pseudomonadati</taxon>
        <taxon>Pseudomonadota</taxon>
        <taxon>Alphaproteobacteria</taxon>
        <taxon>Sneathiellales</taxon>
        <taxon>Sneathiellaceae</taxon>
        <taxon>Sneathiella</taxon>
    </lineage>
</organism>
<keyword evidence="8" id="KW-1185">Reference proteome</keyword>
<dbReference type="Gene3D" id="3.60.130.10">
    <property type="entry name" value="Clavaminate synthase-like"/>
    <property type="match status" value="1"/>
</dbReference>
<dbReference type="InterPro" id="IPR003819">
    <property type="entry name" value="TauD/TfdA-like"/>
</dbReference>
<evidence type="ECO:0000256" key="2">
    <source>
        <dbReference type="ARBA" id="ARBA00022723"/>
    </source>
</evidence>
<keyword evidence="3 7" id="KW-0223">Dioxygenase</keyword>
<dbReference type="PANTHER" id="PTHR30468">
    <property type="entry name" value="ALPHA-KETOGLUTARATE-DEPENDENT SULFONATE DIOXYGENASE"/>
    <property type="match status" value="1"/>
</dbReference>
<proteinExistence type="inferred from homology"/>
<dbReference type="EMBL" id="WTUW01000001">
    <property type="protein sequence ID" value="MZR29834.1"/>
    <property type="molecule type" value="Genomic_DNA"/>
</dbReference>
<dbReference type="Pfam" id="PF02668">
    <property type="entry name" value="TauD"/>
    <property type="match status" value="1"/>
</dbReference>
<dbReference type="GO" id="GO:0046872">
    <property type="term" value="F:metal ion binding"/>
    <property type="evidence" value="ECO:0007669"/>
    <property type="project" value="UniProtKB-KW"/>
</dbReference>
<dbReference type="Proteomes" id="UP000476030">
    <property type="component" value="Unassembled WGS sequence"/>
</dbReference>
<gene>
    <name evidence="7" type="ORF">GQE98_04210</name>
</gene>
<dbReference type="InterPro" id="IPR051323">
    <property type="entry name" value="AtsK-like"/>
</dbReference>
<reference evidence="7 8" key="1">
    <citation type="submission" date="2019-12" db="EMBL/GenBank/DDBJ databases">
        <title>Snethiella sp. nov. sp. isolated from sea sand.</title>
        <authorList>
            <person name="Kim J."/>
            <person name="Jeong S.E."/>
            <person name="Jung H.S."/>
            <person name="Jeon C.O."/>
        </authorList>
    </citation>
    <scope>NUCLEOTIDE SEQUENCE [LARGE SCALE GENOMIC DNA]</scope>
    <source>
        <strain evidence="7 8">DP05</strain>
    </source>
</reference>
<dbReference type="PANTHER" id="PTHR30468:SF1">
    <property type="entry name" value="ALPHA-KETOGLUTARATE-DEPENDENT SULFONATE DIOXYGENASE"/>
    <property type="match status" value="1"/>
</dbReference>
<accession>A0A6L8W5V5</accession>
<dbReference type="InterPro" id="IPR042098">
    <property type="entry name" value="TauD-like_sf"/>
</dbReference>
<dbReference type="SUPFAM" id="SSF51197">
    <property type="entry name" value="Clavaminate synthase-like"/>
    <property type="match status" value="1"/>
</dbReference>